<sequence length="209" mass="22850">MAPSPSPTQSSETRFTITIVECGDVLLQSRKLQEQDTAVELLVASQILSITSPVFKAMFQRGLAEGQGLSAATLKEVPLPVGDATLVTILCNVFHMASHALPTKMDPKSLADFAVLCDKYDCKDAVELTARVWCIGIIPDLTVSVEGLATVLFTTWVLDLPKEFHQVNRTLLRDRTGTIPAKVAAHSSDSFPWKLSIVRNRITDLTPMK</sequence>
<evidence type="ECO:0000313" key="1">
    <source>
        <dbReference type="EMBL" id="ORY07150.1"/>
    </source>
</evidence>
<keyword evidence="2" id="KW-1185">Reference proteome</keyword>
<evidence type="ECO:0000313" key="2">
    <source>
        <dbReference type="Proteomes" id="UP000193144"/>
    </source>
</evidence>
<reference evidence="1 2" key="1">
    <citation type="submission" date="2016-07" db="EMBL/GenBank/DDBJ databases">
        <title>Pervasive Adenine N6-methylation of Active Genes in Fungi.</title>
        <authorList>
            <consortium name="DOE Joint Genome Institute"/>
            <person name="Mondo S.J."/>
            <person name="Dannebaum R.O."/>
            <person name="Kuo R.C."/>
            <person name="Labutti K."/>
            <person name="Haridas S."/>
            <person name="Kuo A."/>
            <person name="Salamov A."/>
            <person name="Ahrendt S.R."/>
            <person name="Lipzen A."/>
            <person name="Sullivan W."/>
            <person name="Andreopoulos W.B."/>
            <person name="Clum A."/>
            <person name="Lindquist E."/>
            <person name="Daum C."/>
            <person name="Ramamoorthy G.K."/>
            <person name="Gryganskyi A."/>
            <person name="Culley D."/>
            <person name="Magnuson J.K."/>
            <person name="James T.Y."/>
            <person name="O'Malley M.A."/>
            <person name="Stajich J.E."/>
            <person name="Spatafora J.W."/>
            <person name="Visel A."/>
            <person name="Grigoriev I.V."/>
        </authorList>
    </citation>
    <scope>NUCLEOTIDE SEQUENCE [LARGE SCALE GENOMIC DNA]</scope>
    <source>
        <strain evidence="1 2">CBS 115471</strain>
    </source>
</reference>
<dbReference type="Gene3D" id="3.30.710.10">
    <property type="entry name" value="Potassium Channel Kv1.1, Chain A"/>
    <property type="match status" value="1"/>
</dbReference>
<dbReference type="STRING" id="1231657.A0A1Y1ZA49"/>
<proteinExistence type="predicted"/>
<dbReference type="Proteomes" id="UP000193144">
    <property type="component" value="Unassembled WGS sequence"/>
</dbReference>
<name>A0A1Y1ZA49_9PLEO</name>
<organism evidence="1 2">
    <name type="scientific">Clohesyomyces aquaticus</name>
    <dbReference type="NCBI Taxonomy" id="1231657"/>
    <lineage>
        <taxon>Eukaryota</taxon>
        <taxon>Fungi</taxon>
        <taxon>Dikarya</taxon>
        <taxon>Ascomycota</taxon>
        <taxon>Pezizomycotina</taxon>
        <taxon>Dothideomycetes</taxon>
        <taxon>Pleosporomycetidae</taxon>
        <taxon>Pleosporales</taxon>
        <taxon>Lindgomycetaceae</taxon>
        <taxon>Clohesyomyces</taxon>
    </lineage>
</organism>
<accession>A0A1Y1ZA49</accession>
<dbReference type="AlphaFoldDB" id="A0A1Y1ZA49"/>
<dbReference type="EMBL" id="MCFA01000111">
    <property type="protein sequence ID" value="ORY07150.1"/>
    <property type="molecule type" value="Genomic_DNA"/>
</dbReference>
<evidence type="ECO:0008006" key="3">
    <source>
        <dbReference type="Google" id="ProtNLM"/>
    </source>
</evidence>
<dbReference type="OrthoDB" id="5275938at2759"/>
<comment type="caution">
    <text evidence="1">The sequence shown here is derived from an EMBL/GenBank/DDBJ whole genome shotgun (WGS) entry which is preliminary data.</text>
</comment>
<gene>
    <name evidence="1" type="ORF">BCR34DRAFT_28570</name>
</gene>
<protein>
    <recommendedName>
        <fullName evidence="3">BTB domain-containing protein</fullName>
    </recommendedName>
</protein>
<dbReference type="InterPro" id="IPR011333">
    <property type="entry name" value="SKP1/BTB/POZ_sf"/>
</dbReference>